<dbReference type="Proteomes" id="UP001152024">
    <property type="component" value="Unassembled WGS sequence"/>
</dbReference>
<evidence type="ECO:0000313" key="1">
    <source>
        <dbReference type="EMBL" id="KAJ4123154.1"/>
    </source>
</evidence>
<comment type="caution">
    <text evidence="1">The sequence shown here is derived from an EMBL/GenBank/DDBJ whole genome shotgun (WGS) entry which is preliminary data.</text>
</comment>
<reference evidence="1" key="1">
    <citation type="submission" date="2022-09" db="EMBL/GenBank/DDBJ databases">
        <title>Fusarium specimens isolated from Avocado Roots.</title>
        <authorList>
            <person name="Stajich J."/>
            <person name="Roper C."/>
            <person name="Heimlech-Rivalta G."/>
        </authorList>
    </citation>
    <scope>NUCLEOTIDE SEQUENCE</scope>
    <source>
        <strain evidence="1">CF00095</strain>
    </source>
</reference>
<dbReference type="EMBL" id="JAOQBH010000017">
    <property type="protein sequence ID" value="KAJ4123154.1"/>
    <property type="molecule type" value="Genomic_DNA"/>
</dbReference>
<sequence>MPTSIPYDPSLTLMSVVTEQALNNVQEIATLQGPVDAARDALNSLISSKRSLTITKTELKNLGVPTDDLDKEITKLDAAVEKAAADYAKTKMATEPQITEKRKNIRSVHKQIESPVDYLRCEIKTLPLASDTMNMDVQYFSFDPNSQSSAAYSAQIASYVSGSVGDVLGAKQSMEMGAAASRQVSRQISQDSIEGTLVLSVSCTHKNAAIVAPFVLHVDKAIKVWNSIFPGNKLDPTSSSSMMKCALNESPEDKEKFSIISGTTFGSCFVGMVHVLETTHPSASESMAAAAASMQASMDVGGWYAKKSGKVGVNPKFSSDIKNVLNQQSVQSHATVLSLGVTLSMAAGEVSKTVDKFASFDPQIDIASIASMQNAVASREATVQSFAENLQTASERQDGATGSAMSALAAIDDNKNKILDVNTMMAALDDYLKKAAEGSSGVPINYYLKDIDQKMLAQMWAAKYYPGQYMSIKYDDTEGGGPATASGEHKDKL</sequence>
<protein>
    <submittedName>
        <fullName evidence="1">Uncharacterized protein</fullName>
    </submittedName>
</protein>
<name>A0ABQ8R204_FUSEQ</name>
<keyword evidence="2" id="KW-1185">Reference proteome</keyword>
<proteinExistence type="predicted"/>
<organism evidence="1 2">
    <name type="scientific">Fusarium equiseti</name>
    <name type="common">Fusarium scirpi</name>
    <dbReference type="NCBI Taxonomy" id="61235"/>
    <lineage>
        <taxon>Eukaryota</taxon>
        <taxon>Fungi</taxon>
        <taxon>Dikarya</taxon>
        <taxon>Ascomycota</taxon>
        <taxon>Pezizomycotina</taxon>
        <taxon>Sordariomycetes</taxon>
        <taxon>Hypocreomycetidae</taxon>
        <taxon>Hypocreales</taxon>
        <taxon>Nectriaceae</taxon>
        <taxon>Fusarium</taxon>
        <taxon>Fusarium incarnatum-equiseti species complex</taxon>
    </lineage>
</organism>
<accession>A0ABQ8R204</accession>
<evidence type="ECO:0000313" key="2">
    <source>
        <dbReference type="Proteomes" id="UP001152024"/>
    </source>
</evidence>
<gene>
    <name evidence="1" type="ORF">NW768_009682</name>
</gene>